<dbReference type="RefSeq" id="WP_120198518.1">
    <property type="nucleotide sequence ID" value="NZ_MCIA01000034.1"/>
</dbReference>
<keyword evidence="2 6" id="KW-0378">Hydrolase</keyword>
<evidence type="ECO:0000256" key="2">
    <source>
        <dbReference type="ARBA" id="ARBA00022801"/>
    </source>
</evidence>
<evidence type="ECO:0000313" key="8">
    <source>
        <dbReference type="EMBL" id="RKD28556.1"/>
    </source>
</evidence>
<name>A0A419STS1_9FIRM</name>
<dbReference type="SUPFAM" id="SSF75005">
    <property type="entry name" value="Arabinanase/levansucrase/invertase"/>
    <property type="match status" value="1"/>
</dbReference>
<comment type="similarity">
    <text evidence="1 6">Belongs to the glycosyl hydrolase 43 family.</text>
</comment>
<dbReference type="InterPro" id="IPR051795">
    <property type="entry name" value="Glycosyl_Hydrlase_43"/>
</dbReference>
<feature type="active site" description="Proton donor" evidence="4">
    <location>
        <position position="182"/>
    </location>
</feature>
<keyword evidence="9" id="KW-1185">Reference proteome</keyword>
<dbReference type="Gene3D" id="2.115.10.20">
    <property type="entry name" value="Glycosyl hydrolase domain, family 43"/>
    <property type="match status" value="1"/>
</dbReference>
<reference evidence="8 9" key="1">
    <citation type="submission" date="2016-08" db="EMBL/GenBank/DDBJ databases">
        <title>A new outlook on sporulation: Clostridium algidixylanolyticum.</title>
        <authorList>
            <person name="Poppleton D.I."/>
            <person name="Gribaldo S."/>
        </authorList>
    </citation>
    <scope>NUCLEOTIDE SEQUENCE [LARGE SCALE GENOMIC DNA]</scope>
    <source>
        <strain evidence="8 9">SPL73</strain>
    </source>
</reference>
<dbReference type="Pfam" id="PF17851">
    <property type="entry name" value="GH43_C2"/>
    <property type="match status" value="1"/>
</dbReference>
<sequence>MITITNPIQKGFYPDPSICRVKEEYYMVHSTFAYAPGIPIFKSNNLRDWQQIGHVLEREEQLCLKGVRVSQGLYAPTIRYYNEKFYVICTNVSGGGNFYVIADDAKGPWSDPIYLKDAPGIDPSLFFDNGTCYYVGQRAKENAAYYGDCEIWIQELDLKEGKLVGEPVSIFDGSMKHTIWAEGPHLYHKDNYYYLLLAEGGTAYDHSVVVARSLSVSGPYESCPHNPVLTHRHLGHSYPIQCIGHGDLVESPCGDWFMVMLGTRPKNGCAELGRETFLAEVKWEEDWPVVNPLVGKIMEQQKMLFLPGSDKTKPVGKGDILWTYPLDMRCLGLRENPTTLPQRIERGRLFLPFKTVTIEDHSVPSFICTRLLSRSFEAWVELEVDLMDGEEAGLVYFYDESHYVKAVVKNTAGVNEAVIIKRSGEEVSEWGRTAVTGKIHTIYLKGEDQQLCVEADQRVIADSIELKELCSELAGGFTGCTIGVYAASAHKESSRSAAFGTLYLDFMD</sequence>
<dbReference type="OrthoDB" id="9801455at2"/>
<dbReference type="PANTHER" id="PTHR42812">
    <property type="entry name" value="BETA-XYLOSIDASE"/>
    <property type="match status" value="1"/>
</dbReference>
<dbReference type="SUPFAM" id="SSF49899">
    <property type="entry name" value="Concanavalin A-like lectins/glucanases"/>
    <property type="match status" value="1"/>
</dbReference>
<accession>A0A419STS1</accession>
<gene>
    <name evidence="8" type="ORF">BET01_10055</name>
</gene>
<evidence type="ECO:0000259" key="7">
    <source>
        <dbReference type="Pfam" id="PF17851"/>
    </source>
</evidence>
<organism evidence="8 9">
    <name type="scientific">Lacrimispora algidixylanolytica</name>
    <dbReference type="NCBI Taxonomy" id="94868"/>
    <lineage>
        <taxon>Bacteria</taxon>
        <taxon>Bacillati</taxon>
        <taxon>Bacillota</taxon>
        <taxon>Clostridia</taxon>
        <taxon>Lachnospirales</taxon>
        <taxon>Lachnospiraceae</taxon>
        <taxon>Lacrimispora</taxon>
    </lineage>
</organism>
<dbReference type="Proteomes" id="UP000284277">
    <property type="component" value="Unassembled WGS sequence"/>
</dbReference>
<keyword evidence="3 6" id="KW-0326">Glycosidase</keyword>
<protein>
    <recommendedName>
        <fullName evidence="7">Beta-xylosidase C-terminal Concanavalin A-like domain-containing protein</fullName>
    </recommendedName>
</protein>
<feature type="site" description="Important for catalytic activity, responsible for pKa modulation of the active site Glu and correct orientation of both the proton donor and substrate" evidence="5">
    <location>
        <position position="122"/>
    </location>
</feature>
<evidence type="ECO:0000313" key="9">
    <source>
        <dbReference type="Proteomes" id="UP000284277"/>
    </source>
</evidence>
<dbReference type="EMBL" id="MCIA01000034">
    <property type="protein sequence ID" value="RKD28556.1"/>
    <property type="molecule type" value="Genomic_DNA"/>
</dbReference>
<comment type="caution">
    <text evidence="8">The sequence shown here is derived from an EMBL/GenBank/DDBJ whole genome shotgun (WGS) entry which is preliminary data.</text>
</comment>
<evidence type="ECO:0000256" key="5">
    <source>
        <dbReference type="PIRSR" id="PIRSR606710-2"/>
    </source>
</evidence>
<dbReference type="InterPro" id="IPR006710">
    <property type="entry name" value="Glyco_hydro_43"/>
</dbReference>
<dbReference type="InterPro" id="IPR023296">
    <property type="entry name" value="Glyco_hydro_beta-prop_sf"/>
</dbReference>
<dbReference type="Pfam" id="PF04616">
    <property type="entry name" value="Glyco_hydro_43"/>
    <property type="match status" value="1"/>
</dbReference>
<evidence type="ECO:0000256" key="6">
    <source>
        <dbReference type="RuleBase" id="RU361187"/>
    </source>
</evidence>
<evidence type="ECO:0000256" key="1">
    <source>
        <dbReference type="ARBA" id="ARBA00009865"/>
    </source>
</evidence>
<proteinExistence type="inferred from homology"/>
<dbReference type="PANTHER" id="PTHR42812:SF12">
    <property type="entry name" value="BETA-XYLOSIDASE-RELATED"/>
    <property type="match status" value="1"/>
</dbReference>
<dbReference type="InterPro" id="IPR041542">
    <property type="entry name" value="GH43_C2"/>
</dbReference>
<dbReference type="InterPro" id="IPR013320">
    <property type="entry name" value="ConA-like_dom_sf"/>
</dbReference>
<feature type="domain" description="Beta-xylosidase C-terminal Concanavalin A-like" evidence="7">
    <location>
        <begin position="347"/>
        <end position="500"/>
    </location>
</feature>
<dbReference type="AlphaFoldDB" id="A0A419STS1"/>
<dbReference type="GO" id="GO:0005975">
    <property type="term" value="P:carbohydrate metabolic process"/>
    <property type="evidence" value="ECO:0007669"/>
    <property type="project" value="InterPro"/>
</dbReference>
<evidence type="ECO:0000256" key="4">
    <source>
        <dbReference type="PIRSR" id="PIRSR606710-1"/>
    </source>
</evidence>
<dbReference type="GO" id="GO:0004553">
    <property type="term" value="F:hydrolase activity, hydrolyzing O-glycosyl compounds"/>
    <property type="evidence" value="ECO:0007669"/>
    <property type="project" value="InterPro"/>
</dbReference>
<dbReference type="Gene3D" id="2.60.120.200">
    <property type="match status" value="1"/>
</dbReference>
<feature type="active site" description="Proton acceptor" evidence="4">
    <location>
        <position position="15"/>
    </location>
</feature>
<dbReference type="CDD" id="cd18617">
    <property type="entry name" value="GH43_XynB-like"/>
    <property type="match status" value="1"/>
</dbReference>
<evidence type="ECO:0000256" key="3">
    <source>
        <dbReference type="ARBA" id="ARBA00023295"/>
    </source>
</evidence>